<feature type="domain" description="Glycosyl transferase family 51" evidence="13">
    <location>
        <begin position="53"/>
        <end position="217"/>
    </location>
</feature>
<evidence type="ECO:0000256" key="2">
    <source>
        <dbReference type="ARBA" id="ARBA00007090"/>
    </source>
</evidence>
<dbReference type="PANTHER" id="PTHR32282">
    <property type="entry name" value="BINDING PROTEIN TRANSPEPTIDASE, PUTATIVE-RELATED"/>
    <property type="match status" value="1"/>
</dbReference>
<dbReference type="GO" id="GO:0006508">
    <property type="term" value="P:proteolysis"/>
    <property type="evidence" value="ECO:0007669"/>
    <property type="project" value="UniProtKB-KW"/>
</dbReference>
<dbReference type="Pfam" id="PF00905">
    <property type="entry name" value="Transpeptidase"/>
    <property type="match status" value="1"/>
</dbReference>
<evidence type="ECO:0000256" key="3">
    <source>
        <dbReference type="ARBA" id="ARBA00007739"/>
    </source>
</evidence>
<keyword evidence="7" id="KW-0808">Transferase</keyword>
<evidence type="ECO:0000256" key="8">
    <source>
        <dbReference type="ARBA" id="ARBA00022801"/>
    </source>
</evidence>
<evidence type="ECO:0000259" key="12">
    <source>
        <dbReference type="Pfam" id="PF00905"/>
    </source>
</evidence>
<organism evidence="15 16">
    <name type="scientific">Phaeobacter gallaeciensis</name>
    <dbReference type="NCBI Taxonomy" id="60890"/>
    <lineage>
        <taxon>Bacteria</taxon>
        <taxon>Pseudomonadati</taxon>
        <taxon>Pseudomonadota</taxon>
        <taxon>Alphaproteobacteria</taxon>
        <taxon>Rhodobacterales</taxon>
        <taxon>Roseobacteraceae</taxon>
        <taxon>Phaeobacter</taxon>
    </lineage>
</organism>
<dbReference type="EC" id="2.4.99.28" evidence="10"/>
<evidence type="ECO:0000256" key="7">
    <source>
        <dbReference type="ARBA" id="ARBA00022679"/>
    </source>
</evidence>
<keyword evidence="4" id="KW-0121">Carboxypeptidase</keyword>
<dbReference type="SUPFAM" id="SSF56601">
    <property type="entry name" value="beta-lactamase/transpeptidase-like"/>
    <property type="match status" value="1"/>
</dbReference>
<evidence type="ECO:0000256" key="11">
    <source>
        <dbReference type="ARBA" id="ARBA00049902"/>
    </source>
</evidence>
<feature type="domain" description="Penicillin-binding protein transpeptidase" evidence="12">
    <location>
        <begin position="294"/>
        <end position="508"/>
    </location>
</feature>
<dbReference type="GO" id="GO:0008955">
    <property type="term" value="F:peptidoglycan glycosyltransferase activity"/>
    <property type="evidence" value="ECO:0007669"/>
    <property type="project" value="UniProtKB-EC"/>
</dbReference>
<reference evidence="15 16" key="1">
    <citation type="submission" date="2023-02" db="EMBL/GenBank/DDBJ databases">
        <title>Population genomics of bacteria associated with diatom.</title>
        <authorList>
            <person name="Xie J."/>
            <person name="Wang H."/>
        </authorList>
    </citation>
    <scope>NUCLEOTIDE SEQUENCE [LARGE SCALE GENOMIC DNA]</scope>
    <source>
        <strain evidence="15 16">PT47_8</strain>
    </source>
</reference>
<evidence type="ECO:0000313" key="15">
    <source>
        <dbReference type="EMBL" id="MDE4166035.1"/>
    </source>
</evidence>
<evidence type="ECO:0000259" key="14">
    <source>
        <dbReference type="Pfam" id="PF06832"/>
    </source>
</evidence>
<evidence type="ECO:0000313" key="16">
    <source>
        <dbReference type="Proteomes" id="UP001218364"/>
    </source>
</evidence>
<dbReference type="Gene3D" id="1.10.3810.10">
    <property type="entry name" value="Biosynthetic peptidoglycan transglycosylase-like"/>
    <property type="match status" value="1"/>
</dbReference>
<dbReference type="GO" id="GO:0008658">
    <property type="term" value="F:penicillin binding"/>
    <property type="evidence" value="ECO:0007669"/>
    <property type="project" value="UniProtKB-ARBA"/>
</dbReference>
<dbReference type="InterPro" id="IPR023346">
    <property type="entry name" value="Lysozyme-like_dom_sf"/>
</dbReference>
<dbReference type="RefSeq" id="WP_274839646.1">
    <property type="nucleotide sequence ID" value="NZ_JARCJF010000004.1"/>
</dbReference>
<evidence type="ECO:0000256" key="4">
    <source>
        <dbReference type="ARBA" id="ARBA00022645"/>
    </source>
</evidence>
<name>A0ABD4X9J9_9RHOB</name>
<proteinExistence type="inferred from homology"/>
<feature type="domain" description="Penicillin-binding C-terminal" evidence="14">
    <location>
        <begin position="591"/>
        <end position="669"/>
    </location>
</feature>
<dbReference type="Pfam" id="PF00912">
    <property type="entry name" value="Transgly"/>
    <property type="match status" value="1"/>
</dbReference>
<dbReference type="InterPro" id="IPR001460">
    <property type="entry name" value="PCN-bd_Tpept"/>
</dbReference>
<dbReference type="InterPro" id="IPR050396">
    <property type="entry name" value="Glycosyltr_51/Transpeptidase"/>
</dbReference>
<dbReference type="InterPro" id="IPR001264">
    <property type="entry name" value="Glyco_trans_51"/>
</dbReference>
<dbReference type="Pfam" id="PF06832">
    <property type="entry name" value="BiPBP_C"/>
    <property type="match status" value="1"/>
</dbReference>
<evidence type="ECO:0000256" key="9">
    <source>
        <dbReference type="ARBA" id="ARBA00023268"/>
    </source>
</evidence>
<dbReference type="AlphaFoldDB" id="A0ABD4X9J9"/>
<evidence type="ECO:0000259" key="13">
    <source>
        <dbReference type="Pfam" id="PF00912"/>
    </source>
</evidence>
<evidence type="ECO:0000256" key="1">
    <source>
        <dbReference type="ARBA" id="ARBA00004752"/>
    </source>
</evidence>
<dbReference type="EMBL" id="JARCJK010000004">
    <property type="protein sequence ID" value="MDE4166035.1"/>
    <property type="molecule type" value="Genomic_DNA"/>
</dbReference>
<evidence type="ECO:0000256" key="6">
    <source>
        <dbReference type="ARBA" id="ARBA00022676"/>
    </source>
</evidence>
<comment type="pathway">
    <text evidence="1">Cell wall biogenesis; peptidoglycan biosynthesis.</text>
</comment>
<dbReference type="InterPro" id="IPR009647">
    <property type="entry name" value="PBP_C"/>
</dbReference>
<keyword evidence="8" id="KW-0378">Hydrolase</keyword>
<comment type="similarity">
    <text evidence="2">In the C-terminal section; belongs to the transpeptidase family.</text>
</comment>
<dbReference type="PANTHER" id="PTHR32282:SF15">
    <property type="entry name" value="PENICILLIN-BINDING PROTEIN 1C"/>
    <property type="match status" value="1"/>
</dbReference>
<gene>
    <name evidence="15" type="primary">pbpC</name>
    <name evidence="15" type="ORF">PXK24_10045</name>
</gene>
<comment type="catalytic activity">
    <reaction evidence="11">
        <text>[GlcNAc-(1-&gt;4)-Mur2Ac(oyl-L-Ala-gamma-D-Glu-L-Lys-D-Ala-D-Ala)](n)-di-trans,octa-cis-undecaprenyl diphosphate + beta-D-GlcNAc-(1-&gt;4)-Mur2Ac(oyl-L-Ala-gamma-D-Glu-L-Lys-D-Ala-D-Ala)-di-trans,octa-cis-undecaprenyl diphosphate = [GlcNAc-(1-&gt;4)-Mur2Ac(oyl-L-Ala-gamma-D-Glu-L-Lys-D-Ala-D-Ala)](n+1)-di-trans,octa-cis-undecaprenyl diphosphate + di-trans,octa-cis-undecaprenyl diphosphate + H(+)</text>
        <dbReference type="Rhea" id="RHEA:23708"/>
        <dbReference type="Rhea" id="RHEA-COMP:9602"/>
        <dbReference type="Rhea" id="RHEA-COMP:9603"/>
        <dbReference type="ChEBI" id="CHEBI:15378"/>
        <dbReference type="ChEBI" id="CHEBI:58405"/>
        <dbReference type="ChEBI" id="CHEBI:60033"/>
        <dbReference type="ChEBI" id="CHEBI:78435"/>
        <dbReference type="EC" id="2.4.99.28"/>
    </reaction>
</comment>
<protein>
    <recommendedName>
        <fullName evidence="10">peptidoglycan glycosyltransferase</fullName>
        <ecNumber evidence="10">2.4.99.28</ecNumber>
    </recommendedName>
</protein>
<dbReference type="SUPFAM" id="SSF53955">
    <property type="entry name" value="Lysozyme-like"/>
    <property type="match status" value="1"/>
</dbReference>
<accession>A0ABD4X9J9</accession>
<comment type="similarity">
    <text evidence="3">In the N-terminal section; belongs to the glycosyltransferase 51 family.</text>
</comment>
<evidence type="ECO:0000256" key="5">
    <source>
        <dbReference type="ARBA" id="ARBA00022670"/>
    </source>
</evidence>
<dbReference type="NCBIfam" id="TIGR02073">
    <property type="entry name" value="PBP_1c"/>
    <property type="match status" value="1"/>
</dbReference>
<keyword evidence="9" id="KW-0511">Multifunctional enzyme</keyword>
<sequence length="672" mass="71848">MAVLALLLGIGWRLFDDWVADTELPLTLAETSVEVLDHEDRLLRVYPVGDGIWRMALQLDQVDPRFTEMLIAYEDRRFWSHPGVDVLALMRAGGQAVWHGRVVSGGSTLTMQLARLLEDGSTGRWSGKLRQIRVALALERRLSKAEILRLYLTHAPYGGNIEGLRAASYVWLGKEPRRLTAAEAALLVALPQSPESRRPDRAPKAARQARAQVLSRMVADGVLDSESAEIATQARLPRQMAAMPRLAPHLADRALSANPGARRLSLTVQADLQQRMEQLVQAAARRSGARLSAALMVVDHQSGEVLASVGSPGYADQGRQGFVDMTQALRSPGSTLKPLVYGLAFDRGLVHPETLIHDGPVDFDGYAPQNFDGVFRGDLRVREALQLSLNIPVVKLTRELGAAHLMAALRRGGASPRLPGGGKPGLAISLGGLGTSLQDLVQIYTGLAAGGQGPALRVLRGASQQDRPRMISDVAAWQLGDVLHGLAPPPGARAGVLAYKTGTSYGHRDAWALGWDGRHVIGVWMGRADGTPVPGAFGGDLAAPVLFEAFGLLKPDFDALPPPPAATLILSAAELPAPLRRFRARDAVFEPAENAPQMLFPPNGARLALEGGGLPVKLRGGTAPFVVLADGRPVLQGQQAREFEIPSPGLGFSDLVVVDAAGRSARAAIEID</sequence>
<dbReference type="InterPro" id="IPR012338">
    <property type="entry name" value="Beta-lactam/transpept-like"/>
</dbReference>
<dbReference type="InterPro" id="IPR036950">
    <property type="entry name" value="PBP_transglycosylase"/>
</dbReference>
<comment type="caution">
    <text evidence="15">The sequence shown here is derived from an EMBL/GenBank/DDBJ whole genome shotgun (WGS) entry which is preliminary data.</text>
</comment>
<evidence type="ECO:0000256" key="10">
    <source>
        <dbReference type="ARBA" id="ARBA00044770"/>
    </source>
</evidence>
<dbReference type="Gene3D" id="3.40.710.10">
    <property type="entry name" value="DD-peptidase/beta-lactamase superfamily"/>
    <property type="match status" value="1"/>
</dbReference>
<dbReference type="GO" id="GO:0004180">
    <property type="term" value="F:carboxypeptidase activity"/>
    <property type="evidence" value="ECO:0007669"/>
    <property type="project" value="UniProtKB-KW"/>
</dbReference>
<keyword evidence="6" id="KW-0328">Glycosyltransferase</keyword>
<dbReference type="Proteomes" id="UP001218364">
    <property type="component" value="Unassembled WGS sequence"/>
</dbReference>
<dbReference type="InterPro" id="IPR011815">
    <property type="entry name" value="PBP_1c"/>
</dbReference>
<keyword evidence="5" id="KW-0645">Protease</keyword>